<name>A0A382SDR2_9ZZZZ</name>
<gene>
    <name evidence="2" type="ORF">METZ01_LOCUS360201</name>
</gene>
<evidence type="ECO:0000313" key="2">
    <source>
        <dbReference type="EMBL" id="SVD07347.1"/>
    </source>
</evidence>
<evidence type="ECO:0000259" key="1">
    <source>
        <dbReference type="Pfam" id="PF17136"/>
    </source>
</evidence>
<reference evidence="2" key="1">
    <citation type="submission" date="2018-05" db="EMBL/GenBank/DDBJ databases">
        <authorList>
            <person name="Lanie J.A."/>
            <person name="Ng W.-L."/>
            <person name="Kazmierczak K.M."/>
            <person name="Andrzejewski T.M."/>
            <person name="Davidsen T.M."/>
            <person name="Wayne K.J."/>
            <person name="Tettelin H."/>
            <person name="Glass J.I."/>
            <person name="Rusch D."/>
            <person name="Podicherti R."/>
            <person name="Tsui H.-C.T."/>
            <person name="Winkler M.E."/>
        </authorList>
    </citation>
    <scope>NUCLEOTIDE SEQUENCE</scope>
</reference>
<dbReference type="EMBL" id="UINC01127917">
    <property type="protein sequence ID" value="SVD07347.1"/>
    <property type="molecule type" value="Genomic_DNA"/>
</dbReference>
<protein>
    <recommendedName>
        <fullName evidence="1">Large ribosomal subunit protein uL24 C-terminal domain-containing protein</fullName>
    </recommendedName>
</protein>
<dbReference type="SUPFAM" id="SSF50104">
    <property type="entry name" value="Translation proteins SH3-like domain"/>
    <property type="match status" value="1"/>
</dbReference>
<sequence length="59" mass="6499">MKSQSETQQAGIIDKEMFVDISNVALIDPNNNEPAKVGISELKDKSKVRINKKTGEVIV</sequence>
<dbReference type="InterPro" id="IPR057264">
    <property type="entry name" value="Ribosomal_uL24_C"/>
</dbReference>
<dbReference type="AlphaFoldDB" id="A0A382SDR2"/>
<accession>A0A382SDR2</accession>
<dbReference type="Gene3D" id="2.30.30.30">
    <property type="match status" value="1"/>
</dbReference>
<organism evidence="2">
    <name type="scientific">marine metagenome</name>
    <dbReference type="NCBI Taxonomy" id="408172"/>
    <lineage>
        <taxon>unclassified sequences</taxon>
        <taxon>metagenomes</taxon>
        <taxon>ecological metagenomes</taxon>
    </lineage>
</organism>
<proteinExistence type="predicted"/>
<dbReference type="InterPro" id="IPR008991">
    <property type="entry name" value="Translation_prot_SH3-like_sf"/>
</dbReference>
<feature type="domain" description="Large ribosomal subunit protein uL24 C-terminal" evidence="1">
    <location>
        <begin position="2"/>
        <end position="58"/>
    </location>
</feature>
<dbReference type="Pfam" id="PF17136">
    <property type="entry name" value="ribosomal_L24"/>
    <property type="match status" value="1"/>
</dbReference>
<dbReference type="InterPro" id="IPR014722">
    <property type="entry name" value="Rib_uL2_dom2"/>
</dbReference>